<dbReference type="NCBIfam" id="NF006395">
    <property type="entry name" value="PRK08644.1"/>
    <property type="match status" value="1"/>
</dbReference>
<dbReference type="EC" id="2.8.1.11" evidence="2"/>
<dbReference type="NCBIfam" id="TIGR02354">
    <property type="entry name" value="thiF_fam2"/>
    <property type="match status" value="1"/>
</dbReference>
<accession>A0A087DDL6</accession>
<dbReference type="RefSeq" id="WP_033516817.1">
    <property type="nucleotide sequence ID" value="NZ_CAJPMS010000027.1"/>
</dbReference>
<evidence type="ECO:0000313" key="2">
    <source>
        <dbReference type="EMBL" id="KFI93616.1"/>
    </source>
</evidence>
<dbReference type="GO" id="GO:0061504">
    <property type="term" value="P:cyclic threonylcarbamoyladenosine biosynthetic process"/>
    <property type="evidence" value="ECO:0007669"/>
    <property type="project" value="TreeGrafter"/>
</dbReference>
<dbReference type="eggNOG" id="COG0476">
    <property type="taxonomic scope" value="Bacteria"/>
</dbReference>
<dbReference type="Proteomes" id="UP000029033">
    <property type="component" value="Unassembled WGS sequence"/>
</dbReference>
<keyword evidence="2" id="KW-0808">Transferase</keyword>
<evidence type="ECO:0000259" key="1">
    <source>
        <dbReference type="Pfam" id="PF00899"/>
    </source>
</evidence>
<dbReference type="Pfam" id="PF00899">
    <property type="entry name" value="ThiF"/>
    <property type="match status" value="1"/>
</dbReference>
<feature type="domain" description="THIF-type NAD/FAD binding fold" evidence="1">
    <location>
        <begin position="43"/>
        <end position="238"/>
    </location>
</feature>
<dbReference type="InterPro" id="IPR000594">
    <property type="entry name" value="ThiF_NAD_FAD-bd"/>
</dbReference>
<keyword evidence="2" id="KW-0548">Nucleotidyltransferase</keyword>
<organism evidence="2 3">
    <name type="scientific">Bifidobacterium scardovii</name>
    <dbReference type="NCBI Taxonomy" id="158787"/>
    <lineage>
        <taxon>Bacteria</taxon>
        <taxon>Bacillati</taxon>
        <taxon>Actinomycetota</taxon>
        <taxon>Actinomycetes</taxon>
        <taxon>Bifidobacteriales</taxon>
        <taxon>Bifidobacteriaceae</taxon>
        <taxon>Bifidobacterium</taxon>
    </lineage>
</organism>
<gene>
    <name evidence="2" type="ORF">BSCA_0104</name>
</gene>
<dbReference type="OrthoDB" id="9204719at2"/>
<dbReference type="InterPro" id="IPR045886">
    <property type="entry name" value="ThiF/MoeB/HesA"/>
</dbReference>
<comment type="caution">
    <text evidence="2">The sequence shown here is derived from an EMBL/GenBank/DDBJ whole genome shotgun (WGS) entry which is preliminary data.</text>
</comment>
<evidence type="ECO:0000313" key="3">
    <source>
        <dbReference type="Proteomes" id="UP000029033"/>
    </source>
</evidence>
<proteinExistence type="predicted"/>
<dbReference type="PANTHER" id="PTHR43267:SF3">
    <property type="entry name" value="THIF PROTEIN"/>
    <property type="match status" value="1"/>
</dbReference>
<dbReference type="GO" id="GO:0061605">
    <property type="term" value="F:molybdopterin-synthase adenylyltransferase activity"/>
    <property type="evidence" value="ECO:0007669"/>
    <property type="project" value="UniProtKB-EC"/>
</dbReference>
<dbReference type="GO" id="GO:0061503">
    <property type="term" value="F:tRNA threonylcarbamoyladenosine dehydratase"/>
    <property type="evidence" value="ECO:0007669"/>
    <property type="project" value="TreeGrafter"/>
</dbReference>
<dbReference type="STRING" id="158787.BSCA_0104"/>
<dbReference type="AlphaFoldDB" id="A0A087DDL6"/>
<sequence length="241" mass="25922">MPIPAGFTPSADDAQLAARDAAFHGTPDPTTLVSEREIRDALIERHTEATQSKLDNAHVAIAGCGGLGSTVAVALTRIGVGHLHLVDFDRVDMTNLNRQQYFLKDVGQYKTEALRANLAQINPFVDVRIDTVKVTDENVAELFGDADIICEAFDVPENKTLLVNAVLEQLPDAKLVSASGMAGFRSSNLISTRRVSRNFYFCGDGETAPVPGAGLMAPRVGVVACQEANMITRLILDEEDA</sequence>
<name>A0A087DDL6_9BIFI</name>
<dbReference type="InterPro" id="IPR035985">
    <property type="entry name" value="Ubiquitin-activating_enz"/>
</dbReference>
<dbReference type="GO" id="GO:0061604">
    <property type="term" value="F:molybdopterin-synthase sulfurtransferase activity"/>
    <property type="evidence" value="ECO:0007669"/>
    <property type="project" value="UniProtKB-EC"/>
</dbReference>
<dbReference type="EC" id="2.7.7.80" evidence="2"/>
<dbReference type="InterPro" id="IPR012729">
    <property type="entry name" value="ThiF_fam2"/>
</dbReference>
<reference evidence="2 3" key="1">
    <citation type="submission" date="2014-03" db="EMBL/GenBank/DDBJ databases">
        <title>Genomics of Bifidobacteria.</title>
        <authorList>
            <person name="Ventura M."/>
            <person name="Milani C."/>
            <person name="Lugli G.A."/>
        </authorList>
    </citation>
    <scope>NUCLEOTIDE SEQUENCE [LARGE SCALE GENOMIC DNA]</scope>
    <source>
        <strain evidence="2 3">LMG 21589</strain>
    </source>
</reference>
<dbReference type="GO" id="GO:0008641">
    <property type="term" value="F:ubiquitin-like modifier activating enzyme activity"/>
    <property type="evidence" value="ECO:0007669"/>
    <property type="project" value="InterPro"/>
</dbReference>
<protein>
    <submittedName>
        <fullName evidence="2">Thiamine biosynthesis protein ThiF</fullName>
        <ecNumber evidence="2">2.7.7.80</ecNumber>
        <ecNumber evidence="2">2.8.1.11</ecNumber>
    </submittedName>
</protein>
<dbReference type="Gene3D" id="3.40.50.720">
    <property type="entry name" value="NAD(P)-binding Rossmann-like Domain"/>
    <property type="match status" value="1"/>
</dbReference>
<dbReference type="PANTHER" id="PTHR43267">
    <property type="entry name" value="TRNA THREONYLCARBAMOYLADENOSINE DEHYDRATASE"/>
    <property type="match status" value="1"/>
</dbReference>
<dbReference type="EMBL" id="JGZO01000012">
    <property type="protein sequence ID" value="KFI93616.1"/>
    <property type="molecule type" value="Genomic_DNA"/>
</dbReference>
<keyword evidence="3" id="KW-1185">Reference proteome</keyword>
<dbReference type="GeneID" id="85164758"/>
<dbReference type="SUPFAM" id="SSF69572">
    <property type="entry name" value="Activating enzymes of the ubiquitin-like proteins"/>
    <property type="match status" value="1"/>
</dbReference>